<dbReference type="InterPro" id="IPR006612">
    <property type="entry name" value="THAP_Znf"/>
</dbReference>
<evidence type="ECO:0000256" key="3">
    <source>
        <dbReference type="ARBA" id="ARBA00022833"/>
    </source>
</evidence>
<evidence type="ECO:0000256" key="2">
    <source>
        <dbReference type="ARBA" id="ARBA00022771"/>
    </source>
</evidence>
<dbReference type="VEuPathDB" id="VectorBase:AALC636_020784"/>
<name>A0A023ELB5_AEDAL</name>
<evidence type="ECO:0000256" key="5">
    <source>
        <dbReference type="PROSITE-ProRule" id="PRU00309"/>
    </source>
</evidence>
<proteinExistence type="evidence at transcript level"/>
<keyword evidence="2 5" id="KW-0863">Zinc-finger</keyword>
<dbReference type="AlphaFoldDB" id="A0A023ELB5"/>
<sequence>MTRTCFVRGCKSRANLKGMHPNSIKFFHFPKIDRRTKTFEALSTTRRKMWCKVLGVTDQKRFDYHVVCAYHFVTGQSAKLNEDGHVDWVPSLYLTEEAASRIPRNGPKKLTHVQVQSEFTRRQFDYTAPALVIDDDSDDSYEYDITEMVKDRQEECPQQSLIIENNTGIVQEVKVDFTNGDFTGAYKDGKIRIPRIPRN</sequence>
<evidence type="ECO:0000259" key="6">
    <source>
        <dbReference type="PROSITE" id="PS50950"/>
    </source>
</evidence>
<dbReference type="PROSITE" id="PS50950">
    <property type="entry name" value="ZF_THAP"/>
    <property type="match status" value="1"/>
</dbReference>
<dbReference type="EMBL" id="GAPW01004559">
    <property type="protein sequence ID" value="JAC09039.1"/>
    <property type="molecule type" value="mRNA"/>
</dbReference>
<dbReference type="VEuPathDB" id="VectorBase:AALF023294"/>
<evidence type="ECO:0000256" key="1">
    <source>
        <dbReference type="ARBA" id="ARBA00022723"/>
    </source>
</evidence>
<protein>
    <recommendedName>
        <fullName evidence="6">THAP-type domain-containing protein</fullName>
    </recommendedName>
</protein>
<dbReference type="GO" id="GO:0008270">
    <property type="term" value="F:zinc ion binding"/>
    <property type="evidence" value="ECO:0007669"/>
    <property type="project" value="UniProtKB-KW"/>
</dbReference>
<keyword evidence="4 5" id="KW-0238">DNA-binding</keyword>
<evidence type="ECO:0000256" key="4">
    <source>
        <dbReference type="ARBA" id="ARBA00023125"/>
    </source>
</evidence>
<keyword evidence="1" id="KW-0479">Metal-binding</keyword>
<feature type="domain" description="THAP-type" evidence="6">
    <location>
        <begin position="1"/>
        <end position="93"/>
    </location>
</feature>
<evidence type="ECO:0000313" key="7">
    <source>
        <dbReference type="EMBL" id="JAC09039.1"/>
    </source>
</evidence>
<dbReference type="Pfam" id="PF05485">
    <property type="entry name" value="THAP"/>
    <property type="match status" value="1"/>
</dbReference>
<dbReference type="SMART" id="SM00980">
    <property type="entry name" value="THAP"/>
    <property type="match status" value="1"/>
</dbReference>
<dbReference type="SUPFAM" id="SSF57716">
    <property type="entry name" value="Glucocorticoid receptor-like (DNA-binding domain)"/>
    <property type="match status" value="1"/>
</dbReference>
<organism evidence="7">
    <name type="scientific">Aedes albopictus</name>
    <name type="common">Asian tiger mosquito</name>
    <name type="synonym">Stegomyia albopicta</name>
    <dbReference type="NCBI Taxonomy" id="7160"/>
    <lineage>
        <taxon>Eukaryota</taxon>
        <taxon>Metazoa</taxon>
        <taxon>Ecdysozoa</taxon>
        <taxon>Arthropoda</taxon>
        <taxon>Hexapoda</taxon>
        <taxon>Insecta</taxon>
        <taxon>Pterygota</taxon>
        <taxon>Neoptera</taxon>
        <taxon>Endopterygota</taxon>
        <taxon>Diptera</taxon>
        <taxon>Nematocera</taxon>
        <taxon>Culicoidea</taxon>
        <taxon>Culicidae</taxon>
        <taxon>Culicinae</taxon>
        <taxon>Aedini</taxon>
        <taxon>Aedes</taxon>
        <taxon>Stegomyia</taxon>
    </lineage>
</organism>
<keyword evidence="3" id="KW-0862">Zinc</keyword>
<dbReference type="GO" id="GO:0003677">
    <property type="term" value="F:DNA binding"/>
    <property type="evidence" value="ECO:0007669"/>
    <property type="project" value="UniProtKB-UniRule"/>
</dbReference>
<reference evidence="7" key="1">
    <citation type="journal article" date="2014" name="PLoS Negl. Trop. Dis.">
        <title>Identification and characterization of seminal fluid proteins in the Asian tiger mosquito, Aedes albopictus.</title>
        <authorList>
            <person name="Boes K.E."/>
            <person name="Ribeiro J.M."/>
            <person name="Wong A."/>
            <person name="Harrington L.C."/>
            <person name="Wolfner M.F."/>
            <person name="Sirot L.K."/>
        </authorList>
    </citation>
    <scope>NUCLEOTIDE SEQUENCE</scope>
    <source>
        <tissue evidence="7">Reproductive organs</tissue>
    </source>
</reference>
<accession>A0A023ELB5</accession>